<comment type="similarity">
    <text evidence="3">Belongs to the BLOC1S4 family.</text>
</comment>
<dbReference type="GO" id="GO:0008270">
    <property type="term" value="F:zinc ion binding"/>
    <property type="evidence" value="ECO:0007669"/>
    <property type="project" value="UniProtKB-KW"/>
</dbReference>
<dbReference type="GO" id="GO:0005737">
    <property type="term" value="C:cytoplasm"/>
    <property type="evidence" value="ECO:0007669"/>
    <property type="project" value="UniProtKB-SubCell"/>
</dbReference>
<dbReference type="GO" id="GO:0007032">
    <property type="term" value="P:endosome organization"/>
    <property type="evidence" value="ECO:0007669"/>
    <property type="project" value="TreeGrafter"/>
</dbReference>
<dbReference type="InterPro" id="IPR001965">
    <property type="entry name" value="Znf_PHD"/>
</dbReference>
<keyword evidence="5" id="KW-0963">Cytoplasm</keyword>
<feature type="compositionally biased region" description="Basic residues" evidence="12">
    <location>
        <begin position="484"/>
        <end position="505"/>
    </location>
</feature>
<evidence type="ECO:0000256" key="9">
    <source>
        <dbReference type="ARBA" id="ARBA00029995"/>
    </source>
</evidence>
<protein>
    <recommendedName>
        <fullName evidence="4">Biogenesis of lysosome-related organelles complex 1 subunit CNL1</fullName>
    </recommendedName>
    <alternativeName>
        <fullName evidence="9">CNO-like protein 1</fullName>
    </alternativeName>
</protein>
<evidence type="ECO:0000256" key="8">
    <source>
        <dbReference type="ARBA" id="ARBA00022833"/>
    </source>
</evidence>
<dbReference type="STRING" id="5539.A0A3E2HB43"/>
<feature type="region of interest" description="Disordered" evidence="12">
    <location>
        <begin position="22"/>
        <end position="62"/>
    </location>
</feature>
<dbReference type="GO" id="GO:0031083">
    <property type="term" value="C:BLOC-1 complex"/>
    <property type="evidence" value="ECO:0007669"/>
    <property type="project" value="InterPro"/>
</dbReference>
<dbReference type="AlphaFoldDB" id="A0A3E2HB43"/>
<keyword evidence="15" id="KW-1185">Reference proteome</keyword>
<evidence type="ECO:0000259" key="13">
    <source>
        <dbReference type="PROSITE" id="PS50016"/>
    </source>
</evidence>
<dbReference type="PANTHER" id="PTHR39145:SF1">
    <property type="entry name" value="BIOGENESIS OF LYSOSOME-RELATED ORGANELLES COMPLEX 1 SUBUNIT CNL1"/>
    <property type="match status" value="1"/>
</dbReference>
<evidence type="ECO:0000256" key="1">
    <source>
        <dbReference type="ARBA" id="ARBA00003807"/>
    </source>
</evidence>
<feature type="coiled-coil region" evidence="11">
    <location>
        <begin position="822"/>
        <end position="849"/>
    </location>
</feature>
<feature type="compositionally biased region" description="Polar residues" evidence="12">
    <location>
        <begin position="451"/>
        <end position="476"/>
    </location>
</feature>
<evidence type="ECO:0000256" key="7">
    <source>
        <dbReference type="ARBA" id="ARBA00022771"/>
    </source>
</evidence>
<feature type="non-terminal residue" evidence="14">
    <location>
        <position position="869"/>
    </location>
</feature>
<keyword evidence="7 10" id="KW-0863">Zinc-finger</keyword>
<dbReference type="Gene3D" id="3.30.40.10">
    <property type="entry name" value="Zinc/RING finger domain, C3HC4 (zinc finger)"/>
    <property type="match status" value="1"/>
</dbReference>
<comment type="function">
    <text evidence="1">Component of the biogenesis of lysosome-related organelles complex-1 (BLOC-1), a complex that is involved in endosomal cargo sorting.</text>
</comment>
<dbReference type="SMART" id="SM00249">
    <property type="entry name" value="PHD"/>
    <property type="match status" value="1"/>
</dbReference>
<dbReference type="EMBL" id="NCSJ02000095">
    <property type="protein sequence ID" value="RFU30634.1"/>
    <property type="molecule type" value="Genomic_DNA"/>
</dbReference>
<feature type="compositionally biased region" description="Basic residues" evidence="12">
    <location>
        <begin position="406"/>
        <end position="415"/>
    </location>
</feature>
<evidence type="ECO:0000256" key="12">
    <source>
        <dbReference type="SAM" id="MobiDB-lite"/>
    </source>
</evidence>
<dbReference type="OrthoDB" id="436852at2759"/>
<reference evidence="14 15" key="1">
    <citation type="submission" date="2018-05" db="EMBL/GenBank/DDBJ databases">
        <title>Draft genome sequence of Scytalidium lignicola DSM 105466, a ubiquitous saprotrophic fungus.</title>
        <authorList>
            <person name="Buettner E."/>
            <person name="Gebauer A.M."/>
            <person name="Hofrichter M."/>
            <person name="Liers C."/>
            <person name="Kellner H."/>
        </authorList>
    </citation>
    <scope>NUCLEOTIDE SEQUENCE [LARGE SCALE GENOMIC DNA]</scope>
    <source>
        <strain evidence="14 15">DSM 105466</strain>
    </source>
</reference>
<feature type="domain" description="PHD-type" evidence="13">
    <location>
        <begin position="521"/>
        <end position="572"/>
    </location>
</feature>
<dbReference type="InterPro" id="IPR019786">
    <property type="entry name" value="Zinc_finger_PHD-type_CS"/>
</dbReference>
<dbReference type="PROSITE" id="PS50016">
    <property type="entry name" value="ZF_PHD_2"/>
    <property type="match status" value="1"/>
</dbReference>
<evidence type="ECO:0000256" key="11">
    <source>
        <dbReference type="SAM" id="Coils"/>
    </source>
</evidence>
<gene>
    <name evidence="14" type="ORF">B7463_g5697</name>
</gene>
<evidence type="ECO:0000256" key="4">
    <source>
        <dbReference type="ARBA" id="ARBA00014971"/>
    </source>
</evidence>
<dbReference type="InterPro" id="IPR011011">
    <property type="entry name" value="Znf_FYVE_PHD"/>
</dbReference>
<evidence type="ECO:0000313" key="14">
    <source>
        <dbReference type="EMBL" id="RFU30634.1"/>
    </source>
</evidence>
<dbReference type="SUPFAM" id="SSF57903">
    <property type="entry name" value="FYVE/PHD zinc finger"/>
    <property type="match status" value="1"/>
</dbReference>
<name>A0A3E2HB43_SCYLI</name>
<dbReference type="InterPro" id="IPR034455">
    <property type="entry name" value="CNL1"/>
</dbReference>
<accession>A0A3E2HB43</accession>
<dbReference type="Pfam" id="PF00628">
    <property type="entry name" value="PHD"/>
    <property type="match status" value="1"/>
</dbReference>
<proteinExistence type="inferred from homology"/>
<feature type="non-terminal residue" evidence="14">
    <location>
        <position position="1"/>
    </location>
</feature>
<evidence type="ECO:0000256" key="5">
    <source>
        <dbReference type="ARBA" id="ARBA00022490"/>
    </source>
</evidence>
<evidence type="ECO:0000256" key="2">
    <source>
        <dbReference type="ARBA" id="ARBA00004496"/>
    </source>
</evidence>
<feature type="region of interest" description="Disordered" evidence="12">
    <location>
        <begin position="263"/>
        <end position="286"/>
    </location>
</feature>
<evidence type="ECO:0000256" key="6">
    <source>
        <dbReference type="ARBA" id="ARBA00022723"/>
    </source>
</evidence>
<keyword evidence="6" id="KW-0479">Metal-binding</keyword>
<dbReference type="CDD" id="cd15552">
    <property type="entry name" value="PHD_PHF3_like"/>
    <property type="match status" value="1"/>
</dbReference>
<evidence type="ECO:0000256" key="10">
    <source>
        <dbReference type="PROSITE-ProRule" id="PRU00146"/>
    </source>
</evidence>
<organism evidence="14 15">
    <name type="scientific">Scytalidium lignicola</name>
    <name type="common">Hyphomycete</name>
    <dbReference type="NCBI Taxonomy" id="5539"/>
    <lineage>
        <taxon>Eukaryota</taxon>
        <taxon>Fungi</taxon>
        <taxon>Dikarya</taxon>
        <taxon>Ascomycota</taxon>
        <taxon>Pezizomycotina</taxon>
        <taxon>Leotiomycetes</taxon>
        <taxon>Leotiomycetes incertae sedis</taxon>
        <taxon>Scytalidium</taxon>
    </lineage>
</organism>
<comment type="subcellular location">
    <subcellularLocation>
        <location evidence="2">Cytoplasm</location>
    </subcellularLocation>
</comment>
<comment type="caution">
    <text evidence="14">The sequence shown here is derived from an EMBL/GenBank/DDBJ whole genome shotgun (WGS) entry which is preliminary data.</text>
</comment>
<dbReference type="PROSITE" id="PS01359">
    <property type="entry name" value="ZF_PHD_1"/>
    <property type="match status" value="1"/>
</dbReference>
<dbReference type="InterPro" id="IPR013083">
    <property type="entry name" value="Znf_RING/FYVE/PHD"/>
</dbReference>
<dbReference type="PANTHER" id="PTHR39145">
    <property type="entry name" value="BIOGENESIS OF LYSOSOME-RELATED ORGANELLES COMPLEX 1 SUBUNIT CNL1"/>
    <property type="match status" value="1"/>
</dbReference>
<keyword evidence="8" id="KW-0862">Zinc</keyword>
<sequence length="869" mass="95958">MRTPESLGLGNLQLATQRLTQPVAMRRSSAKANPLQGSSLSSRSSKVPGAMASPANSIPDTQLGLTNDEIQLLRHHQQQAAASQAGGSTSSRAASRASSQGLLLLDGTSLAALGRHFDRLMQQIQDRLDYLSEQSQMVAQQQYDRAGNAIAIADAEIARFHDILRQIDELEVDFDRIRHIRDIVRGYRQRVEEMESRVEHITGMDTALPPLLGGTKSEMPSMVQGWDKKDKADKATWHFIETQLRQFKLAFTKFHHYDTNVPELRNEQSTKMESQSEESSPQTMGGENLAASAANLTISDGQQSEGSAIQPSQVQEVQGTEKPFKFKYAQAAPCPPGVSPIEWNKIYTAADSRNYHAHNSSAVESKKLRESGATRILALQILQERQAKAALATSQPVGADTMAPKNKTKVPKAKKANTSDHDVSSSRDVTPYGDKKLTSAAEQAKVEKNINKASSATPSSSKQGTPAPGSTKTNESTAKEKPTFKKKGTAAPVRRARKSEHKGKSKAAVDDQSDSDSSTGSVYCICRKGDNHSTMVECEGCGEWFHCSCVGIDESDAKELLEHFACPKCKSATQRTTYKRMCRYYNVAGCRKAALVGNNPPSKYCSEEHSRAFFEHVVTLSRSNKTQALGGILSKDEIAELMKQSPSFEAFSTLGQKPTLPKAEGADPSRPIGLDYITDEEKQTLEEIKIQRTKCNERVKSFRNQQRFLAMMMRRFKAANNILGLTDKDSICGYDARLAMNEAQFARYVQTNEGKTALETMKLGPRTAETMDIGISIPYPKESLTAEADVQDELKGMCLTRISLKSGSRKKCRHDDWANIHNEDYALNISNLKEELAALDQKEKEIIEDAETREATKEYDAHNTVEVLF</sequence>
<keyword evidence="11" id="KW-0175">Coiled coil</keyword>
<feature type="compositionally biased region" description="Polar residues" evidence="12">
    <location>
        <begin position="271"/>
        <end position="285"/>
    </location>
</feature>
<evidence type="ECO:0000313" key="15">
    <source>
        <dbReference type="Proteomes" id="UP000258309"/>
    </source>
</evidence>
<evidence type="ECO:0000256" key="3">
    <source>
        <dbReference type="ARBA" id="ARBA00007289"/>
    </source>
</evidence>
<feature type="region of interest" description="Disordered" evidence="12">
    <location>
        <begin position="450"/>
        <end position="520"/>
    </location>
</feature>
<feature type="region of interest" description="Disordered" evidence="12">
    <location>
        <begin position="393"/>
        <end position="434"/>
    </location>
</feature>
<dbReference type="Proteomes" id="UP000258309">
    <property type="component" value="Unassembled WGS sequence"/>
</dbReference>
<dbReference type="InterPro" id="IPR019787">
    <property type="entry name" value="Znf_PHD-finger"/>
</dbReference>